<accession>A0A061R0N7</accession>
<reference evidence="1" key="1">
    <citation type="submission" date="2014-05" db="EMBL/GenBank/DDBJ databases">
        <title>The transcriptome of the halophilic microalga Tetraselmis sp. GSL018 isolated from the Great Salt Lake, Utah.</title>
        <authorList>
            <person name="Jinkerson R.E."/>
            <person name="D'Adamo S."/>
            <person name="Posewitz M.C."/>
        </authorList>
    </citation>
    <scope>NUCLEOTIDE SEQUENCE</scope>
    <source>
        <strain evidence="1">GSL018</strain>
    </source>
</reference>
<gene>
    <name evidence="1" type="ORF">TSPGSL018_18647</name>
</gene>
<sequence length="104" mass="11848">MTSCRNSEQVESEEEAFRAALRLPPDVNANNKKAALDACLEEHAELLQCFSKSWSSRSCLELQKKFWECYRRERGFSRTVFSSVLSRGYIEIVGNDDRSSSSSS</sequence>
<dbReference type="EMBL" id="GBEZ01022557">
    <property type="protein sequence ID" value="JAC64289.1"/>
    <property type="molecule type" value="Transcribed_RNA"/>
</dbReference>
<proteinExistence type="predicted"/>
<evidence type="ECO:0008006" key="2">
    <source>
        <dbReference type="Google" id="ProtNLM"/>
    </source>
</evidence>
<organism evidence="1">
    <name type="scientific">Tetraselmis sp. GSL018</name>
    <dbReference type="NCBI Taxonomy" id="582737"/>
    <lineage>
        <taxon>Eukaryota</taxon>
        <taxon>Viridiplantae</taxon>
        <taxon>Chlorophyta</taxon>
        <taxon>core chlorophytes</taxon>
        <taxon>Chlorodendrophyceae</taxon>
        <taxon>Chlorodendrales</taxon>
        <taxon>Chlorodendraceae</taxon>
        <taxon>Tetraselmis</taxon>
    </lineage>
</organism>
<evidence type="ECO:0000313" key="1">
    <source>
        <dbReference type="EMBL" id="JAC64289.1"/>
    </source>
</evidence>
<dbReference type="AlphaFoldDB" id="A0A061R0N7"/>
<protein>
    <recommendedName>
        <fullName evidence="2">COX assembly mitochondrial protein</fullName>
    </recommendedName>
</protein>
<name>A0A061R0N7_9CHLO</name>